<keyword evidence="6" id="KW-1185">Reference proteome</keyword>
<dbReference type="SUPFAM" id="SSF47336">
    <property type="entry name" value="ACP-like"/>
    <property type="match status" value="1"/>
</dbReference>
<dbReference type="Pfam" id="PF00550">
    <property type="entry name" value="PP-binding"/>
    <property type="match status" value="1"/>
</dbReference>
<dbReference type="GO" id="GO:0031177">
    <property type="term" value="F:phosphopantetheine binding"/>
    <property type="evidence" value="ECO:0007669"/>
    <property type="project" value="InterPro"/>
</dbReference>
<dbReference type="SUPFAM" id="SSF51735">
    <property type="entry name" value="NAD(P)-binding Rossmann-fold domains"/>
    <property type="match status" value="1"/>
</dbReference>
<dbReference type="SMART" id="SM00823">
    <property type="entry name" value="PKS_PP"/>
    <property type="match status" value="1"/>
</dbReference>
<dbReference type="SUPFAM" id="SSF56801">
    <property type="entry name" value="Acetyl-CoA synthetase-like"/>
    <property type="match status" value="1"/>
</dbReference>
<proteinExistence type="predicted"/>
<dbReference type="Pfam" id="PF07993">
    <property type="entry name" value="NAD_binding_4"/>
    <property type="match status" value="1"/>
</dbReference>
<dbReference type="InterPro" id="IPR036736">
    <property type="entry name" value="ACP-like_sf"/>
</dbReference>
<dbReference type="InterPro" id="IPR006162">
    <property type="entry name" value="Ppantetheine_attach_site"/>
</dbReference>
<evidence type="ECO:0000256" key="3">
    <source>
        <dbReference type="SAM" id="MobiDB-lite"/>
    </source>
</evidence>
<dbReference type="AlphaFoldDB" id="A0AAE0HPI5"/>
<gene>
    <name evidence="5" type="ORF">B0H64DRAFT_448574</name>
</gene>
<reference evidence="5" key="1">
    <citation type="journal article" date="2023" name="Mol. Phylogenet. Evol.">
        <title>Genome-scale phylogeny and comparative genomics of the fungal order Sordariales.</title>
        <authorList>
            <person name="Hensen N."/>
            <person name="Bonometti L."/>
            <person name="Westerberg I."/>
            <person name="Brannstrom I.O."/>
            <person name="Guillou S."/>
            <person name="Cros-Aarteil S."/>
            <person name="Calhoun S."/>
            <person name="Haridas S."/>
            <person name="Kuo A."/>
            <person name="Mondo S."/>
            <person name="Pangilinan J."/>
            <person name="Riley R."/>
            <person name="LaButti K."/>
            <person name="Andreopoulos B."/>
            <person name="Lipzen A."/>
            <person name="Chen C."/>
            <person name="Yan M."/>
            <person name="Daum C."/>
            <person name="Ng V."/>
            <person name="Clum A."/>
            <person name="Steindorff A."/>
            <person name="Ohm R.A."/>
            <person name="Martin F."/>
            <person name="Silar P."/>
            <person name="Natvig D.O."/>
            <person name="Lalanne C."/>
            <person name="Gautier V."/>
            <person name="Ament-Velasquez S.L."/>
            <person name="Kruys A."/>
            <person name="Hutchinson M.I."/>
            <person name="Powell A.J."/>
            <person name="Barry K."/>
            <person name="Miller A.N."/>
            <person name="Grigoriev I.V."/>
            <person name="Debuchy R."/>
            <person name="Gladieux P."/>
            <person name="Hiltunen Thoren M."/>
            <person name="Johannesson H."/>
        </authorList>
    </citation>
    <scope>NUCLEOTIDE SEQUENCE</scope>
    <source>
        <strain evidence="5">CBS 168.71</strain>
    </source>
</reference>
<dbReference type="EMBL" id="JAUEPN010000001">
    <property type="protein sequence ID" value="KAK3300370.1"/>
    <property type="molecule type" value="Genomic_DNA"/>
</dbReference>
<dbReference type="InterPro" id="IPR000873">
    <property type="entry name" value="AMP-dep_synth/lig_dom"/>
</dbReference>
<dbReference type="Pfam" id="PF00501">
    <property type="entry name" value="AMP-binding"/>
    <property type="match status" value="1"/>
</dbReference>
<dbReference type="Pfam" id="PF23562">
    <property type="entry name" value="AMP-binding_C_3"/>
    <property type="match status" value="1"/>
</dbReference>
<dbReference type="InterPro" id="IPR013120">
    <property type="entry name" value="FAR_NAD-bd"/>
</dbReference>
<evidence type="ECO:0000256" key="1">
    <source>
        <dbReference type="ARBA" id="ARBA00022450"/>
    </source>
</evidence>
<dbReference type="PANTHER" id="PTHR43439:SF2">
    <property type="entry name" value="ENZYME, PUTATIVE (JCVI)-RELATED"/>
    <property type="match status" value="1"/>
</dbReference>
<dbReference type="InterPro" id="IPR020845">
    <property type="entry name" value="AMP-binding_CS"/>
</dbReference>
<reference evidence="5" key="2">
    <citation type="submission" date="2023-06" db="EMBL/GenBank/DDBJ databases">
        <authorList>
            <consortium name="Lawrence Berkeley National Laboratory"/>
            <person name="Haridas S."/>
            <person name="Hensen N."/>
            <person name="Bonometti L."/>
            <person name="Westerberg I."/>
            <person name="Brannstrom I.O."/>
            <person name="Guillou S."/>
            <person name="Cros-Aarteil S."/>
            <person name="Calhoun S."/>
            <person name="Kuo A."/>
            <person name="Mondo S."/>
            <person name="Pangilinan J."/>
            <person name="Riley R."/>
            <person name="Labutti K."/>
            <person name="Andreopoulos B."/>
            <person name="Lipzen A."/>
            <person name="Chen C."/>
            <person name="Yanf M."/>
            <person name="Daum C."/>
            <person name="Ng V."/>
            <person name="Clum A."/>
            <person name="Steindorff A."/>
            <person name="Ohm R."/>
            <person name="Martin F."/>
            <person name="Silar P."/>
            <person name="Natvig D."/>
            <person name="Lalanne C."/>
            <person name="Gautier V."/>
            <person name="Ament-Velasquez S.L."/>
            <person name="Kruys A."/>
            <person name="Hutchinson M.I."/>
            <person name="Powell A.J."/>
            <person name="Barry K."/>
            <person name="Miller A.N."/>
            <person name="Grigoriev I.V."/>
            <person name="Debuchy R."/>
            <person name="Gladieux P."/>
            <person name="Thoren M.H."/>
            <person name="Johannesson H."/>
        </authorList>
    </citation>
    <scope>NUCLEOTIDE SEQUENCE</scope>
    <source>
        <strain evidence="5">CBS 168.71</strain>
    </source>
</reference>
<evidence type="ECO:0000259" key="4">
    <source>
        <dbReference type="PROSITE" id="PS50075"/>
    </source>
</evidence>
<dbReference type="PROSITE" id="PS00012">
    <property type="entry name" value="PHOSPHOPANTETHEINE"/>
    <property type="match status" value="1"/>
</dbReference>
<keyword evidence="2" id="KW-0597">Phosphoprotein</keyword>
<keyword evidence="1" id="KW-0596">Phosphopantetheine</keyword>
<feature type="domain" description="Carrier" evidence="4">
    <location>
        <begin position="553"/>
        <end position="635"/>
    </location>
</feature>
<comment type="caution">
    <text evidence="5">The sequence shown here is derived from an EMBL/GenBank/DDBJ whole genome shotgun (WGS) entry which is preliminary data.</text>
</comment>
<evidence type="ECO:0000256" key="2">
    <source>
        <dbReference type="ARBA" id="ARBA00022553"/>
    </source>
</evidence>
<name>A0AAE0HPI5_9PEZI</name>
<protein>
    <submittedName>
        <fullName evidence="5">NRPS-like enzyme</fullName>
    </submittedName>
</protein>
<dbReference type="RefSeq" id="XP_062663884.1">
    <property type="nucleotide sequence ID" value="XM_062807055.1"/>
</dbReference>
<dbReference type="InterPro" id="IPR009081">
    <property type="entry name" value="PP-bd_ACP"/>
</dbReference>
<dbReference type="PROSITE" id="PS00455">
    <property type="entry name" value="AMP_BINDING"/>
    <property type="match status" value="1"/>
</dbReference>
<feature type="compositionally biased region" description="Low complexity" evidence="3">
    <location>
        <begin position="701"/>
        <end position="724"/>
    </location>
</feature>
<organism evidence="5 6">
    <name type="scientific">Chaetomium fimeti</name>
    <dbReference type="NCBI Taxonomy" id="1854472"/>
    <lineage>
        <taxon>Eukaryota</taxon>
        <taxon>Fungi</taxon>
        <taxon>Dikarya</taxon>
        <taxon>Ascomycota</taxon>
        <taxon>Pezizomycotina</taxon>
        <taxon>Sordariomycetes</taxon>
        <taxon>Sordariomycetidae</taxon>
        <taxon>Sordariales</taxon>
        <taxon>Chaetomiaceae</taxon>
        <taxon>Chaetomium</taxon>
    </lineage>
</organism>
<dbReference type="PANTHER" id="PTHR43439">
    <property type="entry name" value="PHENYLACETATE-COENZYME A LIGASE"/>
    <property type="match status" value="1"/>
</dbReference>
<evidence type="ECO:0000313" key="5">
    <source>
        <dbReference type="EMBL" id="KAK3300370.1"/>
    </source>
</evidence>
<dbReference type="InterPro" id="IPR036291">
    <property type="entry name" value="NAD(P)-bd_dom_sf"/>
</dbReference>
<dbReference type="PROSITE" id="PS50075">
    <property type="entry name" value="CARRIER"/>
    <property type="match status" value="1"/>
</dbReference>
<accession>A0AAE0HPI5</accession>
<dbReference type="GeneID" id="87844003"/>
<dbReference type="Gene3D" id="3.40.50.720">
    <property type="entry name" value="NAD(P)-binding Rossmann-like Domain"/>
    <property type="match status" value="1"/>
</dbReference>
<dbReference type="Gene3D" id="1.10.1200.10">
    <property type="entry name" value="ACP-like"/>
    <property type="match status" value="1"/>
</dbReference>
<dbReference type="Proteomes" id="UP001278766">
    <property type="component" value="Unassembled WGS sequence"/>
</dbReference>
<dbReference type="InterPro" id="IPR020806">
    <property type="entry name" value="PKS_PP-bd"/>
</dbReference>
<sequence length="1103" mass="118838">MSRLTQDRVQQLYQEYGDLKVLDDIIRHRANDELQAPILGYPKYSDRIDEYEGFTGKQLDCFVDGAVKKYISLGLESGGRGPVGLLAPSNVDYVVSVFALSRLGYTPLCLSLRIPPPAILNLLKQTGCTVLVHGAATAITDKVAAVASDYAVKSLPIPTREDYDSGSISSGPRFERSFDREEENTRPALIMHSSGSTGLPKPVTVSHRALLTHALQGAGMHNFNPLPWYHLYGVSTCLQAMYRAKTANMYSATMPLTTENLVLAVRQLRPDAIHVVPYVLGLLAETPEGVAHLKSAKMVTSAGAKTPDELGDRLVGEGVNLAVVFGTTEAGLAGDTMGRAPGDDSWNYVRFYAYHRSFIHMDPLGDGLFEAVYLPGHPGLSTSNSDSPVPGSWRSKDVFAPHPTIPDAWKCITRLDDRVTLVTGEKVLPLPIEGRIRQHPLVREAVVVGIERPVPGLLLFRASDEQGLSDGDYLDAVWPAVEEANAAAEAFSQISRDMVAVLGAEVDYPRTDKGSIIRAQVYNGFAQVIDDLYTGMEDGTSATGDHEQKERLPLTGLGLDELVALVAGVFQEATGRPLASEDADFFAAGVDSLQALQMRRALLRRLDLQGRHLPSNIVYESGSGRALARFLHSLGQGQLQDGEARPDAIPAKSQMEDLISKYGGFGKTVLLTGATGSIGAHVLAQLITSPSISRVFCLVRSSSSPNDTSPPTRPSDSSPSSDPPALNRIHASLRTRRLTHLLHTHPTAASKIHAHTGDPSLPQLGLDESVYADLASTCSLVIHLAWPVHFGLGLGSFEPHVRGLRALLAMALEQRGEPAVVLFGSSVGVAGRASSGGGEVLVNGGVVTKGEEAGGVVVREESVPDLGWASPMGYAQSKLVGEHMVLRAAREAGARAYVLRVGQVVGDAAEGVWNEKEFVPSLIRSVFFLRALPALDETCAWLPVDTLATAIVQLADKLDSAPRPCHLDPVNPPIFYNMVNPASFGWSDLLRVLRSAPGIPPFAEVSPALWLAKLRASAALGQEERNPAVKLLDYYEEQYGAEEVHVANGVGGVRAASRKSAVVFDTTAAQRDCPVLRNPPKVLEDGYIEKFLKHWLENWKVVN</sequence>
<dbReference type="InterPro" id="IPR042099">
    <property type="entry name" value="ANL_N_sf"/>
</dbReference>
<dbReference type="InterPro" id="IPR051414">
    <property type="entry name" value="Adenylate-forming_Reductase"/>
</dbReference>
<feature type="region of interest" description="Disordered" evidence="3">
    <location>
        <begin position="701"/>
        <end position="726"/>
    </location>
</feature>
<dbReference type="Gene3D" id="3.40.50.12780">
    <property type="entry name" value="N-terminal domain of ligase-like"/>
    <property type="match status" value="1"/>
</dbReference>
<evidence type="ECO:0000313" key="6">
    <source>
        <dbReference type="Proteomes" id="UP001278766"/>
    </source>
</evidence>